<evidence type="ECO:0000256" key="6">
    <source>
        <dbReference type="SAM" id="MobiDB-lite"/>
    </source>
</evidence>
<dbReference type="GO" id="GO:0008017">
    <property type="term" value="F:microtubule binding"/>
    <property type="evidence" value="ECO:0007669"/>
    <property type="project" value="InterPro"/>
</dbReference>
<dbReference type="SUPFAM" id="SSF47473">
    <property type="entry name" value="EF-hand"/>
    <property type="match status" value="1"/>
</dbReference>
<dbReference type="GO" id="GO:0005856">
    <property type="term" value="C:cytoskeleton"/>
    <property type="evidence" value="ECO:0007669"/>
    <property type="project" value="UniProtKB-SubCell"/>
</dbReference>
<dbReference type="RefSeq" id="XP_019850212.1">
    <property type="nucleotide sequence ID" value="XM_019994653.1"/>
</dbReference>
<feature type="region of interest" description="Disordered" evidence="6">
    <location>
        <begin position="3365"/>
        <end position="3502"/>
    </location>
</feature>
<feature type="coiled-coil region" evidence="5">
    <location>
        <begin position="2524"/>
        <end position="2640"/>
    </location>
</feature>
<organism evidence="8 9">
    <name type="scientific">Amphimedon queenslandica</name>
    <name type="common">Sponge</name>
    <dbReference type="NCBI Taxonomy" id="400682"/>
    <lineage>
        <taxon>Eukaryota</taxon>
        <taxon>Metazoa</taxon>
        <taxon>Porifera</taxon>
        <taxon>Demospongiae</taxon>
        <taxon>Heteroscleromorpha</taxon>
        <taxon>Haplosclerida</taxon>
        <taxon>Niphatidae</taxon>
        <taxon>Amphimedon</taxon>
    </lineage>
</organism>
<dbReference type="CDD" id="cd00176">
    <property type="entry name" value="SPEC"/>
    <property type="match status" value="9"/>
</dbReference>
<feature type="coiled-coil region" evidence="5">
    <location>
        <begin position="365"/>
        <end position="399"/>
    </location>
</feature>
<dbReference type="EnsemblMetazoa" id="XM_019994653.1">
    <property type="protein sequence ID" value="XP_019850212.1"/>
    <property type="gene ID" value="LOC100639902"/>
</dbReference>
<feature type="coiled-coil region" evidence="5">
    <location>
        <begin position="1052"/>
        <end position="1079"/>
    </location>
</feature>
<dbReference type="Proteomes" id="UP000007879">
    <property type="component" value="Unassembled WGS sequence"/>
</dbReference>
<reference evidence="9" key="1">
    <citation type="journal article" date="2010" name="Nature">
        <title>The Amphimedon queenslandica genome and the evolution of animal complexity.</title>
        <authorList>
            <person name="Srivastava M."/>
            <person name="Simakov O."/>
            <person name="Chapman J."/>
            <person name="Fahey B."/>
            <person name="Gauthier M.E."/>
            <person name="Mitros T."/>
            <person name="Richards G.S."/>
            <person name="Conaco C."/>
            <person name="Dacre M."/>
            <person name="Hellsten U."/>
            <person name="Larroux C."/>
            <person name="Putnam N.H."/>
            <person name="Stanke M."/>
            <person name="Adamska M."/>
            <person name="Darling A."/>
            <person name="Degnan S.M."/>
            <person name="Oakley T.H."/>
            <person name="Plachetzki D.C."/>
            <person name="Zhai Y."/>
            <person name="Adamski M."/>
            <person name="Calcino A."/>
            <person name="Cummins S.F."/>
            <person name="Goodstein D.M."/>
            <person name="Harris C."/>
            <person name="Jackson D.J."/>
            <person name="Leys S.P."/>
            <person name="Shu S."/>
            <person name="Woodcroft B.J."/>
            <person name="Vervoort M."/>
            <person name="Kosik K.S."/>
            <person name="Manning G."/>
            <person name="Degnan B.M."/>
            <person name="Rokhsar D.S."/>
        </authorList>
    </citation>
    <scope>NUCLEOTIDE SEQUENCE [LARGE SCALE GENOMIC DNA]</scope>
</reference>
<feature type="domain" description="GAR" evidence="7">
    <location>
        <begin position="3254"/>
        <end position="3326"/>
    </location>
</feature>
<dbReference type="InterPro" id="IPR002017">
    <property type="entry name" value="Spectrin_repeat"/>
</dbReference>
<evidence type="ECO:0000256" key="3">
    <source>
        <dbReference type="ARBA" id="ARBA00022737"/>
    </source>
</evidence>
<evidence type="ECO:0000256" key="1">
    <source>
        <dbReference type="ARBA" id="ARBA00004245"/>
    </source>
</evidence>
<keyword evidence="9" id="KW-1185">Reference proteome</keyword>
<dbReference type="InterPro" id="IPR036534">
    <property type="entry name" value="GAR_dom_sf"/>
</dbReference>
<feature type="compositionally biased region" description="Polar residues" evidence="6">
    <location>
        <begin position="3436"/>
        <end position="3449"/>
    </location>
</feature>
<sequence>MDKVNSVQMIGKEDKVDELNKRWTAIQEQLNNRLVKLQSISETVSEFDSLKEPLETWVLAKQEVISSLPLLDTDLEELEGQRHQLEALLDDIQSHKDQVDKIDKLSDQFSQDREPVQAAADRFTRRLKRLSSQFSITTSSELRESSEGAMDMSLYEQSGILKDQWERYKTQVEVLVQQATDLYDRLLKFEELHKTFRSLIEEGEQLLESEKPVGNTAERIAQQTNTCQVFRQRLSDAQPEVDAMLSLGRSILGEHYTNPHNDSLSQTLTQFIQDWSNLLMAWQNWFDELHATGEQSQNLSDQFQQLKQTLGAVVPEYADLFPAHVTMETLVTDLKELQESFTSSVYEPIMSNRAIVVSLSKNTHLLSNKEEVDQVLREYNELTDKIQSQHSELSDLIDNVNGWWAEFESTRSKVSEMREGLAEQLPLGGSSSYITKQDEEIRDIFLQVEERKPRVQRCIRNLSSVSDHTSLIEPRPLIVCREEFQEEWKELYEQVEKRRDLVEVGRVRLSVYVECRDPFQSWLDEAEKKLSLWKRVDIGGKEYLVEQTESLKGFRTDVELHSHDLQSCTTLGDKYLDTAKDHQRLLLSYKLKLHPAHTQSSLFPEGFYDWEEGEGLKTVTSSVNLLKSDEYHNGLIVIRSDIAAATKRYNRLKNRTFRRAQRYEEAREKRLACEEALEAIVPKLNGAESLVTRIKEGGGIGRKSMRSLKEQLEMMENLESEFSELRYLMDPLHMSVAAWSVREPTDSEEEEGGGAGGEEGGGTGGDEDQCVKEKDIVQERYEQVQENLRLLREELESSLAEAQAFQSAYSSFVSWLRDTERKIQRDNRIKLEVNDLKSGLAYLKAVSADISGHEEGYNDLCSRFSTVLEIKSGGEREEDQEKLDNLVTRWIGLQVISEDIEVISEIIPQLESFYVTQRQLLHSATELLEELKGFSPSASSSEGAEKKKMELQALSAKYSQLEGQFEELLSASSSLSETLFDQTKFEKDVNSLKDKLGECRAARDEKSKTLKHITSRLKVLEVSVGELESWLVTTEEKMSTLEHSLGRSGTNMTQQLKEIQSLEEDITDHESQLDSIDSSILSLASHLEDSHSKCLHSNHESLSSRYHQLSFSAQVYPMEVWLSVHCSELQLMTRAAVLTVPLSSQVQEATRFLNKIDGSRPRLEELEGVVSSLSDQSDLSSAKVKMDRIQKDFTTLRSLASRRSLLLGSFLPRIKLYEGSIENWEGLLGRWEESMSSLTTPTANMTLVQSQMESIKSILVSMSDHEPEFSALLREAVQLYAGPEGETALLEEVRGLTTSASPAPPDDTRGGQAELQWRLDEDKKRLENLKRSFSERLSLLSSLSTNLKTFTESVGVLLPWLQEQSFVGEGLILKDPAHSVIQKQLSTCQSVMSMLEQKSSLKQEAERSFSSISLSCLPEDPSSLSLHSQLDTVQELWSNLSDHLTRTKSHLEAAGKLARSYEKERDRLSGWVKATLSELNDVHGFVPTEPNAIQDIKIRIDILKTEYNNYAPMLAQCTEEGLGLSEYVQDPAEKEKLTKAVHELQSGWDNVGQLLSDIHQKLTEALLQTQQFQQVADNLERWVNATQASLKGLEPPAAQVRLIDTQIEGFKPILEDIKSNATGLEQVKAIGNSVVSDSTTEERLKVEKRLHALETRFYGLEKTSKGRMTELQDAHTKAGIYESHCSAVAQSVSSIEEKTAALPPTPIRSQPLTTLSQDIKAINQLLNTHHSLVEDMTSSECALFGTDTPSLCCYDDLDDLHLLIASTSPLRRAESPLQPGEEETLVHPDFVKRPGAVDAIDVGAKLRQRYKKLKLEGGRREEEVERLLVTVGNYESNLSLFSDWLDDMVAKQQGLGPLPFTSEGMKQQLKEIEELQSLVDSKVDSLESINATGTSLVDGCRDGLSRDSVRESLSLVNGRWGDLLKWVEERAGRLREGLTVAGKYENKEKDLESWLTSCEETLSEDKEGQDLQESMELLMSLQSDVSSKQPLVTATVSLGQSLDLFLSSSDGGTVAAAPSVLKYTELQQRYEELGTKLSDKLKTTESSLNKAAGLKSQIMSLCEQLKSIKRTLDNHEPPRLLTDLIHQQIQEIEGAASQWSSLQPAVSQVLKSPEEYSKHGELSVLSKQLQSLNEDVRSLLDNWKSRLQATLDKLLQFESDAKEYSTWLGETSDKVGQEELVRGTVGGVKLQVEEMEYVNSDISQHQPSLQQLMNSGRGMMGGASPNDCILIGERLAQVQSSVEALQRAALTRNKYLKEGLAKAQEFDDLVESTLSTLESRASDSKGLPPVGTDIDTVKTQLEELKEFDDDLQEVRSAVSSCNSKGAALKKSCHHGDHKWVESKLEELNSHWSKLQSSCTSRQQELENALLRLGQFHEALGELLSWFEEAEKALRGGEMGGVNIESLESQMKDLQVLQSEVVAREPTVSSLNEAGARLMATSADETAATEIKEDIDKLNNRFGSIKSLSADRQLELSTALERTRHFHGNLKSLSDRLKKLREVSLLSWKPCGLPDTSETALNEHREGFLADARGLKDSIEELKEEGEGLKTQCSTSDRDLIDQWINRVEEEWEELRKSGEEKELKLQEAKARADEFDDAFKNLSVQLDQLEEQAKGDSAILSEATAVKKQLEEHNEFLKSLDEFEAGLKDVELSGKDLVKSCVQEDATVIKERLSQLRSRSDTMQSSALNYLSKLEEALLTLGEFEDAYIEMMNWLTKISEELNNGDPLIGHTDSLAVQFDSIKVTQRELEARSVNYKSVIKAGKELLKSKEGDDKYLLKRKLADLEQEWAGVNQSCNGRINRIEDAFTKVHSLESQIKPLSSWMNKVYSSLDESEPVHGDIATVHELSDAHEAFQRELSSHQKSIDHLESSVEELRASESLDSTSPLSESVQSLVDYWREICQLSINRQERLEQAKKDAIEFNQCLRDLWVWLEEKSSELDEMSLPADEVETLQTQIEEMESFKYLVDEKIPDYQSVLETGSKLHSMSHPRAEPILQGQLQQLQLKWSSLQSKMAARSDVLSSNMLELHGLQDMLDQLLGWVQEADLKMGGAEDIPLGDDLESVEQQLADHESFQEEMAAYQPNMDALNKVAKRRKSRSSLSSLPPSSSSSQPDMAKRIGHLYKKWQRLWLRSSERHRQLLEARTRLKDIAMARSFNFDAWCKRFVGWIDQNKLRVSDLFIRFAHDGVLTREEFMKGLKASGLPMNQIEMEKIADGFDSNRTGLIELPHIMAILKGQKPRARFTASAGPSRQLSDSEKIDMEIHEQVTKCCCAHKFQVIRVGEGQYRFGDSQKLRLVRILRSTVMVRVGGGWEPLHEFLSKNDPCRSTGRTNTELRDLTTAGPGLANAEFRRKTQTAINIKNEAFRRASARDPEAIRTGRVPHAGRQEMTITKRGSVQVAGKTDSGLHQPRTFRSSSAVSASINPKIKPTRERTESPTPLDTPTKTQRGPTPPTATPLSSVPRSSPSRSSASSKIPLPTAAGGSRIPVSKIPTPSRPGSKKH</sequence>
<evidence type="ECO:0000256" key="4">
    <source>
        <dbReference type="ARBA" id="ARBA00023212"/>
    </source>
</evidence>
<dbReference type="Pfam" id="PF00435">
    <property type="entry name" value="Spectrin"/>
    <property type="match status" value="13"/>
</dbReference>
<reference evidence="8" key="2">
    <citation type="submission" date="2024-06" db="UniProtKB">
        <authorList>
            <consortium name="EnsemblMetazoa"/>
        </authorList>
    </citation>
    <scope>IDENTIFICATION</scope>
</reference>
<keyword evidence="4" id="KW-0206">Cytoskeleton</keyword>
<evidence type="ECO:0000256" key="5">
    <source>
        <dbReference type="SAM" id="Coils"/>
    </source>
</evidence>
<feature type="coiled-coil region" evidence="5">
    <location>
        <begin position="774"/>
        <end position="808"/>
    </location>
</feature>
<dbReference type="GeneID" id="100639902"/>
<feature type="coiled-coil region" evidence="5">
    <location>
        <begin position="68"/>
        <end position="105"/>
    </location>
</feature>
<feature type="compositionally biased region" description="Basic and acidic residues" evidence="6">
    <location>
        <begin position="3365"/>
        <end position="3377"/>
    </location>
</feature>
<dbReference type="Gene3D" id="3.30.920.20">
    <property type="entry name" value="Gas2-like domain"/>
    <property type="match status" value="1"/>
</dbReference>
<proteinExistence type="predicted"/>
<dbReference type="InterPro" id="IPR018159">
    <property type="entry name" value="Spectrin/alpha-actinin"/>
</dbReference>
<dbReference type="Pfam" id="PF02187">
    <property type="entry name" value="GAS2"/>
    <property type="match status" value="1"/>
</dbReference>
<dbReference type="SMART" id="SM00243">
    <property type="entry name" value="GAS2"/>
    <property type="match status" value="1"/>
</dbReference>
<feature type="region of interest" description="Disordered" evidence="6">
    <location>
        <begin position="742"/>
        <end position="769"/>
    </location>
</feature>
<dbReference type="InterPro" id="IPR011992">
    <property type="entry name" value="EF-hand-dom_pair"/>
</dbReference>
<keyword evidence="2" id="KW-0963">Cytoplasm</keyword>
<dbReference type="SMART" id="SM00150">
    <property type="entry name" value="SPEC"/>
    <property type="match status" value="20"/>
</dbReference>
<dbReference type="Gene3D" id="1.20.58.60">
    <property type="match status" value="19"/>
</dbReference>
<feature type="compositionally biased region" description="Polar residues" evidence="6">
    <location>
        <begin position="3412"/>
        <end position="3423"/>
    </location>
</feature>
<comment type="subcellular location">
    <subcellularLocation>
        <location evidence="1">Cytoplasm</location>
        <location evidence="1">Cytoskeleton</location>
    </subcellularLocation>
</comment>
<keyword evidence="5" id="KW-0175">Coiled coil</keyword>
<evidence type="ECO:0000313" key="9">
    <source>
        <dbReference type="Proteomes" id="UP000007879"/>
    </source>
</evidence>
<dbReference type="GO" id="GO:0005886">
    <property type="term" value="C:plasma membrane"/>
    <property type="evidence" value="ECO:0007669"/>
    <property type="project" value="UniProtKB-SubCell"/>
</dbReference>
<keyword evidence="3" id="KW-0677">Repeat</keyword>
<dbReference type="SUPFAM" id="SSF143575">
    <property type="entry name" value="GAS2 domain-like"/>
    <property type="match status" value="1"/>
</dbReference>
<feature type="compositionally biased region" description="Gly residues" evidence="6">
    <location>
        <begin position="753"/>
        <end position="764"/>
    </location>
</feature>
<evidence type="ECO:0000259" key="7">
    <source>
        <dbReference type="PROSITE" id="PS51460"/>
    </source>
</evidence>
<accession>A0AAN0J0A1</accession>
<evidence type="ECO:0000313" key="8">
    <source>
        <dbReference type="EnsemblMetazoa" id="XP_019850212.1"/>
    </source>
</evidence>
<dbReference type="PROSITE" id="PS51460">
    <property type="entry name" value="GAR"/>
    <property type="match status" value="1"/>
</dbReference>
<dbReference type="KEGG" id="aqu:100639902"/>
<dbReference type="PANTHER" id="PTHR11915">
    <property type="entry name" value="SPECTRIN/FILAMIN RELATED CYTOSKELETAL PROTEIN"/>
    <property type="match status" value="1"/>
</dbReference>
<dbReference type="SUPFAM" id="SSF46966">
    <property type="entry name" value="Spectrin repeat"/>
    <property type="match status" value="19"/>
</dbReference>
<evidence type="ECO:0000256" key="2">
    <source>
        <dbReference type="ARBA" id="ARBA00022490"/>
    </source>
</evidence>
<dbReference type="InterPro" id="IPR003108">
    <property type="entry name" value="GAR_dom"/>
</dbReference>
<feature type="coiled-coil region" evidence="5">
    <location>
        <begin position="944"/>
        <end position="971"/>
    </location>
</feature>
<name>A0AAN0J0A1_AMPQE</name>
<feature type="compositionally biased region" description="Low complexity" evidence="6">
    <location>
        <begin position="3459"/>
        <end position="3473"/>
    </location>
</feature>
<protein>
    <recommendedName>
        <fullName evidence="7">GAR domain-containing protein</fullName>
    </recommendedName>
</protein>